<sequence length="223" mass="22129">MTGRRGSGALGVRAGTGARSGVVLVVGALAGVALVVVGLGACARDLSRGDVLDALRAQPWPAGAQVEVGKDPGGGRYERPRASGRVESDDVPWRAVGAEVDAAVAAGWRPVYAQCAGPRDSVRVDLVREVLDGVPATATVTGEVVDELGLPAARGTTVVGVAVVAAAPQDVHDPALLPAAVRDGAPQVAVDLATCLGEPAPGAGLRWVGTPAALPSLGGPLPD</sequence>
<feature type="region of interest" description="Disordered" evidence="1">
    <location>
        <begin position="64"/>
        <end position="85"/>
    </location>
</feature>
<proteinExistence type="predicted"/>
<gene>
    <name evidence="3" type="ORF">CPE01_00730</name>
</gene>
<evidence type="ECO:0000313" key="4">
    <source>
        <dbReference type="Proteomes" id="UP000321386"/>
    </source>
</evidence>
<keyword evidence="2" id="KW-1133">Transmembrane helix</keyword>
<protein>
    <submittedName>
        <fullName evidence="3">Uncharacterized protein</fullName>
    </submittedName>
</protein>
<evidence type="ECO:0000256" key="2">
    <source>
        <dbReference type="SAM" id="Phobius"/>
    </source>
</evidence>
<feature type="compositionally biased region" description="Basic and acidic residues" evidence="1">
    <location>
        <begin position="76"/>
        <end position="85"/>
    </location>
</feature>
<dbReference type="OrthoDB" id="4829834at2"/>
<evidence type="ECO:0000256" key="1">
    <source>
        <dbReference type="SAM" id="MobiDB-lite"/>
    </source>
</evidence>
<keyword evidence="2" id="KW-0812">Transmembrane</keyword>
<keyword evidence="4" id="KW-1185">Reference proteome</keyword>
<dbReference type="EMBL" id="BJUA01000001">
    <property type="protein sequence ID" value="GEK16340.1"/>
    <property type="molecule type" value="Genomic_DNA"/>
</dbReference>
<comment type="caution">
    <text evidence="3">The sequence shown here is derived from an EMBL/GenBank/DDBJ whole genome shotgun (WGS) entry which is preliminary data.</text>
</comment>
<feature type="transmembrane region" description="Helical" evidence="2">
    <location>
        <begin position="21"/>
        <end position="41"/>
    </location>
</feature>
<keyword evidence="2" id="KW-0472">Membrane</keyword>
<dbReference type="Proteomes" id="UP000321386">
    <property type="component" value="Unassembled WGS sequence"/>
</dbReference>
<organism evidence="3 4">
    <name type="scientific">Cellulomonas persica</name>
    <dbReference type="NCBI Taxonomy" id="76861"/>
    <lineage>
        <taxon>Bacteria</taxon>
        <taxon>Bacillati</taxon>
        <taxon>Actinomycetota</taxon>
        <taxon>Actinomycetes</taxon>
        <taxon>Micrococcales</taxon>
        <taxon>Cellulomonadaceae</taxon>
        <taxon>Cellulomonas</taxon>
    </lineage>
</organism>
<accession>A0A510UT20</accession>
<dbReference type="RefSeq" id="WP_146804663.1">
    <property type="nucleotide sequence ID" value="NZ_BJUA01000001.1"/>
</dbReference>
<evidence type="ECO:0000313" key="3">
    <source>
        <dbReference type="EMBL" id="GEK16340.1"/>
    </source>
</evidence>
<reference evidence="3 4" key="1">
    <citation type="submission" date="2019-07" db="EMBL/GenBank/DDBJ databases">
        <title>Whole genome shotgun sequence of Cellulomonas persica NBRC 101101.</title>
        <authorList>
            <person name="Hosoyama A."/>
            <person name="Uohara A."/>
            <person name="Ohji S."/>
            <person name="Ichikawa N."/>
        </authorList>
    </citation>
    <scope>NUCLEOTIDE SEQUENCE [LARGE SCALE GENOMIC DNA]</scope>
    <source>
        <strain evidence="3 4">NBRC 101101</strain>
    </source>
</reference>
<dbReference type="AlphaFoldDB" id="A0A510UT20"/>
<name>A0A510UT20_9CELL</name>